<dbReference type="AlphaFoldDB" id="A0A1X7S3Z2"/>
<evidence type="ECO:0000313" key="2">
    <source>
        <dbReference type="Proteomes" id="UP000215127"/>
    </source>
</evidence>
<keyword evidence="2" id="KW-1185">Reference proteome</keyword>
<dbReference type="Proteomes" id="UP000215127">
    <property type="component" value="Chromosome 10"/>
</dbReference>
<gene>
    <name evidence="1" type="ORF">ZT3D7_G9571</name>
</gene>
<sequence length="161" mass="17454">MVQETLTLVASSSSSLTVSLLYLRSYLALRPFLRYLALKPFLHQASRKQNRSVTLSTTNNIKLQLCTLSGPSLSCLSPSSQRPIRFHIALAQSSANIPAIAAASVNVNSAARAIHTISRTAIVLATLNARGVISAIKAKHEVRAVRFFLRSGARGHSFTRL</sequence>
<name>A0A1X7S3Z2_ZYMT9</name>
<organism evidence="1 2">
    <name type="scientific">Zymoseptoria tritici (strain ST99CH_3D7)</name>
    <dbReference type="NCBI Taxonomy" id="1276538"/>
    <lineage>
        <taxon>Eukaryota</taxon>
        <taxon>Fungi</taxon>
        <taxon>Dikarya</taxon>
        <taxon>Ascomycota</taxon>
        <taxon>Pezizomycotina</taxon>
        <taxon>Dothideomycetes</taxon>
        <taxon>Dothideomycetidae</taxon>
        <taxon>Mycosphaerellales</taxon>
        <taxon>Mycosphaerellaceae</taxon>
        <taxon>Zymoseptoria</taxon>
    </lineage>
</organism>
<accession>A0A1X7S3Z2</accession>
<evidence type="ECO:0000313" key="1">
    <source>
        <dbReference type="EMBL" id="SMQ54416.1"/>
    </source>
</evidence>
<reference evidence="1 2" key="1">
    <citation type="submission" date="2016-06" db="EMBL/GenBank/DDBJ databases">
        <authorList>
            <person name="Kjaerup R.B."/>
            <person name="Dalgaard T.S."/>
            <person name="Juul-Madsen H.R."/>
        </authorList>
    </citation>
    <scope>NUCLEOTIDE SEQUENCE [LARGE SCALE GENOMIC DNA]</scope>
</reference>
<protein>
    <submittedName>
        <fullName evidence="1">Uncharacterized protein</fullName>
    </submittedName>
</protein>
<proteinExistence type="predicted"/>
<dbReference type="EMBL" id="LT853701">
    <property type="protein sequence ID" value="SMQ54416.1"/>
    <property type="molecule type" value="Genomic_DNA"/>
</dbReference>